<dbReference type="InterPro" id="IPR036226">
    <property type="entry name" value="LipOase_C_sf"/>
</dbReference>
<dbReference type="Pfam" id="PF01477">
    <property type="entry name" value="PLAT"/>
    <property type="match status" value="2"/>
</dbReference>
<evidence type="ECO:0000256" key="9">
    <source>
        <dbReference type="ARBA" id="ARBA00023002"/>
    </source>
</evidence>
<evidence type="ECO:0000256" key="3">
    <source>
        <dbReference type="ARBA" id="ARBA00011245"/>
    </source>
</evidence>
<dbReference type="Proteomes" id="UP001634393">
    <property type="component" value="Unassembled WGS sequence"/>
</dbReference>
<dbReference type="InterPro" id="IPR001024">
    <property type="entry name" value="PLAT/LH2_dom"/>
</dbReference>
<dbReference type="SMART" id="SM00308">
    <property type="entry name" value="LH2"/>
    <property type="match status" value="2"/>
</dbReference>
<name>A0ABD3U4W0_9LAMI</name>
<dbReference type="Gene3D" id="1.20.245.10">
    <property type="entry name" value="Lipoxygenase-1, Domain 5"/>
    <property type="match status" value="2"/>
</dbReference>
<keyword evidence="4 15" id="KW-0444">Lipid biosynthesis</keyword>
<keyword evidence="19" id="KW-1185">Reference proteome</keyword>
<dbReference type="SUPFAM" id="SSF49723">
    <property type="entry name" value="Lipase/lipooxygenase domain (PLAT/LH2 domain)"/>
    <property type="match status" value="2"/>
</dbReference>
<dbReference type="GO" id="GO:0031408">
    <property type="term" value="P:oxylipin biosynthetic process"/>
    <property type="evidence" value="ECO:0007669"/>
    <property type="project" value="UniProtKB-UniRule"/>
</dbReference>
<comment type="caution">
    <text evidence="18">The sequence shown here is derived from an EMBL/GenBank/DDBJ whole genome shotgun (WGS) entry which is preliminary data.</text>
</comment>
<dbReference type="GO" id="GO:0006633">
    <property type="term" value="P:fatty acid biosynthetic process"/>
    <property type="evidence" value="ECO:0007669"/>
    <property type="project" value="UniProtKB-KW"/>
</dbReference>
<keyword evidence="5 14" id="KW-0479">Metal-binding</keyword>
<dbReference type="GO" id="GO:0046872">
    <property type="term" value="F:metal ion binding"/>
    <property type="evidence" value="ECO:0007669"/>
    <property type="project" value="UniProtKB-UniRule"/>
</dbReference>
<dbReference type="CDD" id="cd01751">
    <property type="entry name" value="PLAT_LH2"/>
    <property type="match status" value="2"/>
</dbReference>
<evidence type="ECO:0000256" key="7">
    <source>
        <dbReference type="ARBA" id="ARBA00022832"/>
    </source>
</evidence>
<dbReference type="Gene3D" id="4.10.372.10">
    <property type="entry name" value="Lipoxygenase-1, Domain 3"/>
    <property type="match status" value="2"/>
</dbReference>
<dbReference type="InterPro" id="IPR000907">
    <property type="entry name" value="LipOase"/>
</dbReference>
<dbReference type="EC" id="1.13.11.-" evidence="15"/>
<protein>
    <recommendedName>
        <fullName evidence="15">Lipoxygenase</fullName>
        <ecNumber evidence="15">1.13.11.-</ecNumber>
    </recommendedName>
</protein>
<organism evidence="18 19">
    <name type="scientific">Penstemon smallii</name>
    <dbReference type="NCBI Taxonomy" id="265156"/>
    <lineage>
        <taxon>Eukaryota</taxon>
        <taxon>Viridiplantae</taxon>
        <taxon>Streptophyta</taxon>
        <taxon>Embryophyta</taxon>
        <taxon>Tracheophyta</taxon>
        <taxon>Spermatophyta</taxon>
        <taxon>Magnoliopsida</taxon>
        <taxon>eudicotyledons</taxon>
        <taxon>Gunneridae</taxon>
        <taxon>Pentapetalae</taxon>
        <taxon>asterids</taxon>
        <taxon>lamiids</taxon>
        <taxon>Lamiales</taxon>
        <taxon>Plantaginaceae</taxon>
        <taxon>Cheloneae</taxon>
        <taxon>Penstemon</taxon>
    </lineage>
</organism>
<dbReference type="FunFam" id="4.10.372.10:FF:000001">
    <property type="entry name" value="Lipoxygenase"/>
    <property type="match status" value="2"/>
</dbReference>
<evidence type="ECO:0000256" key="10">
    <source>
        <dbReference type="ARBA" id="ARBA00023004"/>
    </source>
</evidence>
<dbReference type="InterPro" id="IPR013819">
    <property type="entry name" value="LipOase_C"/>
</dbReference>
<dbReference type="SUPFAM" id="SSF48484">
    <property type="entry name" value="Lipoxigenase"/>
    <property type="match status" value="2"/>
</dbReference>
<dbReference type="PANTHER" id="PTHR11771">
    <property type="entry name" value="LIPOXYGENASE"/>
    <property type="match status" value="1"/>
</dbReference>
<evidence type="ECO:0000259" key="16">
    <source>
        <dbReference type="PROSITE" id="PS50095"/>
    </source>
</evidence>
<evidence type="ECO:0000256" key="5">
    <source>
        <dbReference type="ARBA" id="ARBA00022723"/>
    </source>
</evidence>
<keyword evidence="8 14" id="KW-0223">Dioxygenase</keyword>
<dbReference type="PROSITE" id="PS00081">
    <property type="entry name" value="LIPOXYGENASE_2"/>
    <property type="match status" value="2"/>
</dbReference>
<evidence type="ECO:0000256" key="8">
    <source>
        <dbReference type="ARBA" id="ARBA00022964"/>
    </source>
</evidence>
<dbReference type="PRINTS" id="PR00087">
    <property type="entry name" value="LIPOXYGENASE"/>
</dbReference>
<comment type="function">
    <text evidence="15">Plant lipoxygenase may be involved in a number of diverse aspects of plant physiology including growth and development, pest resistance, and senescence or responses to wounding.</text>
</comment>
<dbReference type="GO" id="GO:0051213">
    <property type="term" value="F:dioxygenase activity"/>
    <property type="evidence" value="ECO:0007669"/>
    <property type="project" value="UniProtKB-KW"/>
</dbReference>
<evidence type="ECO:0000256" key="15">
    <source>
        <dbReference type="RuleBase" id="RU003975"/>
    </source>
</evidence>
<comment type="cofactor">
    <cofactor evidence="1 14">
        <name>Fe cation</name>
        <dbReference type="ChEBI" id="CHEBI:24875"/>
    </cofactor>
</comment>
<evidence type="ECO:0000259" key="17">
    <source>
        <dbReference type="PROSITE" id="PS51393"/>
    </source>
</evidence>
<evidence type="ECO:0000256" key="4">
    <source>
        <dbReference type="ARBA" id="ARBA00022516"/>
    </source>
</evidence>
<dbReference type="PROSITE" id="PS50095">
    <property type="entry name" value="PLAT"/>
    <property type="match status" value="2"/>
</dbReference>
<feature type="domain" description="Lipoxygenase" evidence="17">
    <location>
        <begin position="1013"/>
        <end position="1696"/>
    </location>
</feature>
<evidence type="ECO:0000256" key="1">
    <source>
        <dbReference type="ARBA" id="ARBA00001962"/>
    </source>
</evidence>
<dbReference type="InterPro" id="IPR027433">
    <property type="entry name" value="Lipoxygenase_dom_3"/>
</dbReference>
<evidence type="ECO:0000256" key="6">
    <source>
        <dbReference type="ARBA" id="ARBA00022767"/>
    </source>
</evidence>
<comment type="caution">
    <text evidence="13">Lacks conserved residue(s) required for the propagation of feature annotation.</text>
</comment>
<dbReference type="Pfam" id="PF00305">
    <property type="entry name" value="Lipoxygenase"/>
    <property type="match status" value="2"/>
</dbReference>
<evidence type="ECO:0000256" key="2">
    <source>
        <dbReference type="ARBA" id="ARBA00009419"/>
    </source>
</evidence>
<reference evidence="18 19" key="1">
    <citation type="submission" date="2024-12" db="EMBL/GenBank/DDBJ databases">
        <title>The unique morphological basis and parallel evolutionary history of personate flowers in Penstemon.</title>
        <authorList>
            <person name="Depatie T.H."/>
            <person name="Wessinger C.A."/>
        </authorList>
    </citation>
    <scope>NUCLEOTIDE SEQUENCE [LARGE SCALE GENOMIC DNA]</scope>
    <source>
        <strain evidence="18">WTNN_2</strain>
        <tissue evidence="18">Leaf</tissue>
    </source>
</reference>
<feature type="domain" description="Lipoxygenase" evidence="17">
    <location>
        <begin position="174"/>
        <end position="862"/>
    </location>
</feature>
<dbReference type="FunFam" id="1.20.245.10:FF:000002">
    <property type="entry name" value="Lipoxygenase"/>
    <property type="match status" value="2"/>
</dbReference>
<dbReference type="PROSITE" id="PS51393">
    <property type="entry name" value="LIPOXYGENASE_3"/>
    <property type="match status" value="2"/>
</dbReference>
<dbReference type="InterPro" id="IPR020833">
    <property type="entry name" value="LipOase_Fe_BS"/>
</dbReference>
<gene>
    <name evidence="18" type="ORF">ACJIZ3_001359</name>
</gene>
<keyword evidence="10 14" id="KW-0408">Iron</keyword>
<dbReference type="InterPro" id="IPR020834">
    <property type="entry name" value="LipOase_CS"/>
</dbReference>
<evidence type="ECO:0000256" key="12">
    <source>
        <dbReference type="ARBA" id="ARBA00023160"/>
    </source>
</evidence>
<dbReference type="Gene3D" id="4.10.375.10">
    <property type="entry name" value="Lipoxygenase-1, Domain 2"/>
    <property type="match status" value="2"/>
</dbReference>
<dbReference type="FunFam" id="3.10.450.60:FF:000002">
    <property type="entry name" value="Lipoxygenase"/>
    <property type="match status" value="2"/>
</dbReference>
<dbReference type="PROSITE" id="PS00711">
    <property type="entry name" value="LIPOXYGENASE_1"/>
    <property type="match status" value="2"/>
</dbReference>
<feature type="domain" description="PLAT" evidence="16">
    <location>
        <begin position="39"/>
        <end position="171"/>
    </location>
</feature>
<evidence type="ECO:0000256" key="11">
    <source>
        <dbReference type="ARBA" id="ARBA00023098"/>
    </source>
</evidence>
<dbReference type="Gene3D" id="2.60.60.20">
    <property type="entry name" value="PLAT/LH2 domain"/>
    <property type="match status" value="2"/>
</dbReference>
<sequence>MRKKKKEKKMLHQIVDSLIGRKDEEERKIKGKVVLMKKNVLDLNDLSASVVDRVNELVGHKVALQLISSVNTDDHSDDKLKGKVGKAAYLENWVTTITSLTPEDSTYDINFDWEEELGVPGAFIIKNSHHNEFYLKTLTLENVPGHGRIHFVCNSWVYPSDKYKTGRVFFSNQTYLPSETPDPLVYYREQELVNLRGNGSGQLEEWDRVYDYAYYNDLGNPDKGEDYVRPVLGGSSEPPTKTDPNSESPIPLLLSLNIYVPRDERFGHLKMSDFLGYGLKSISQFLLPEFTDLCASTKNEFDSFEDILQIYKGGFKLPDGPLLKSLYDNIPFEILKDLLPVDGEGLFKFPMPQIIQEDKSAWRTDEEFAREMIAGINPMIIRRLSEFPPTSNLDPKVYGDQTSTITHDHIVNQLDGLTLDEAINTNRLFILNHHDSLMPYIRRINTTTTKTYATRTLLFLEKDGRLKPLAIELSLPHPNGDQFGAINKVYTPAEDGVEGSLWQLAKAYVAVNDSGVHELISHWLHTHAVIEPFVIATNRQLSVLHPIYKLLHPHFRDTMNINAFARQILINAGGILEATVFPAKYSMELSAVMYKDWVFPDQALPVDLVKRGMGEEDSNSPHGVRLLIKDYPYAVDGLEIWSAIKTWVTDYCKFYYTSDDTVQKDTELQSWWKELREKGHGDKKHEPWWPKMDTQKDLIESCTIIIWVASALHAATNFGQYPYAGYLPNRPTLSRRFMPEPGSPEYDELKTNPDKIFLRTITARLQTLIGIALIEILSRHSSDEIYLGQRESPEWTKDAEPIQAFEKFGEKLGEIEKGIIEMNNDEKWKNRVGPVKVPYTLLFPTSEGEGITGKGIPNITKKSKHEEISGTNNSKINGAVVLMKKNFLELNDIRESVVDRVDEIMGRKVALQLISSTSYRGKLGKKAYLEDWITKITPLAAGDTTYNVTFEWNEEMGIPGAFKVQNFHHSEFYLKTLTLEHVPNHGRVHFICNSWVYPAEYYKKDRVFFSNQTCVPSQTPAPLRGYRNEELENLRGNGTGKLEEWDRVYDYDIYNDLGDPDKGTVHVRPILGGSVKYPYPRRGRTGRPPSLSIYVPRDERFSQMKMADFVAYALKSIFQFLAPEFEALFDKTPKEFDSFEDVLQLYEGGVQVSNGSLLEKIRENIPFEMIKELLRSDGEKPLKFPVPQIIKEDKTAWRSDEEFAREMLAGINPVVISRLQEFPPASKLDTELYGKQTSTITEEQILDGLDGLTITEAIKSNKMFILDHHDTLMPYLRRINETATKTYATRTILHLKKDGTLKPLAIELSLPHPNGDPYGAVSTVYTPAEDGVEGSIWQLAKAYVSVNDSGYHQIISHWLNTHSAIEPFIIATKRQLSILHPIHKLLHPHFRDTMNINALGRQTLINAGGFLEMTVFPGKFAMEMSSSVYQNWVFPDQALPADLIKRGLAIEESTSPHGIRLLIEDYPYAVDGLEIWTAIKTWVQNYCNIYYKNDEMITKDTELQSWWKEVREKGHADKKHEPWWPKMQTKEELINSCTIIIWVSSALHAAVNFGQYPYGGYLPNRPSTSRRLIPDPETPDYVELKSDPEKAFLKTITSQMQSVVGISLVEILSRHSSDEIFLGQREDIEWTKDEEALKEFEMFGKKLEEIEKRIMKMNSDGRWRNRFGPVKMPYTLLYPSSEIGLTGRGIPNSISI</sequence>
<keyword evidence="9 14" id="KW-0560">Oxidoreductase</keyword>
<dbReference type="InterPro" id="IPR001246">
    <property type="entry name" value="LipOase_plant"/>
</dbReference>
<keyword evidence="11" id="KW-0443">Lipid metabolism</keyword>
<evidence type="ECO:0000256" key="13">
    <source>
        <dbReference type="PROSITE-ProRule" id="PRU00152"/>
    </source>
</evidence>
<comment type="pathway">
    <text evidence="15">Lipid metabolism; oxylipin biosynthesis.</text>
</comment>
<evidence type="ECO:0000256" key="14">
    <source>
        <dbReference type="RuleBase" id="RU003974"/>
    </source>
</evidence>
<keyword evidence="7" id="KW-0276">Fatty acid metabolism</keyword>
<evidence type="ECO:0000313" key="19">
    <source>
        <dbReference type="Proteomes" id="UP001634393"/>
    </source>
</evidence>
<keyword evidence="6 15" id="KW-0925">Oxylipin biosynthesis</keyword>
<comment type="subunit">
    <text evidence="3">Monomer.</text>
</comment>
<accession>A0ABD3U4W0</accession>
<dbReference type="EMBL" id="JBJXBP010000002">
    <property type="protein sequence ID" value="KAL3843956.1"/>
    <property type="molecule type" value="Genomic_DNA"/>
</dbReference>
<dbReference type="InterPro" id="IPR036392">
    <property type="entry name" value="PLAT/LH2_dom_sf"/>
</dbReference>
<keyword evidence="12 15" id="KW-0275">Fatty acid biosynthesis</keyword>
<dbReference type="PRINTS" id="PR00468">
    <property type="entry name" value="PLTLPOXGNASE"/>
</dbReference>
<dbReference type="Gene3D" id="3.10.450.60">
    <property type="match status" value="2"/>
</dbReference>
<feature type="domain" description="PLAT" evidence="16">
    <location>
        <begin position="889"/>
        <end position="1010"/>
    </location>
</feature>
<evidence type="ECO:0000313" key="18">
    <source>
        <dbReference type="EMBL" id="KAL3843956.1"/>
    </source>
</evidence>
<dbReference type="InterPro" id="IPR042057">
    <property type="entry name" value="Lipoxy_PLAT/LH2"/>
</dbReference>
<proteinExistence type="inferred from homology"/>
<comment type="similarity">
    <text evidence="2 14">Belongs to the lipoxygenase family.</text>
</comment>